<evidence type="ECO:0000259" key="14">
    <source>
        <dbReference type="Pfam" id="PF16740"/>
    </source>
</evidence>
<reference evidence="15 16" key="1">
    <citation type="submission" date="2019-09" db="EMBL/GenBank/DDBJ databases">
        <title>Bird 10,000 Genomes (B10K) Project - Family phase.</title>
        <authorList>
            <person name="Zhang G."/>
        </authorList>
    </citation>
    <scope>NUCLEOTIDE SEQUENCE [LARGE SCALE GENOMIC DNA]</scope>
    <source>
        <strain evidence="15">OUT-0055</strain>
        <tissue evidence="15">Blood</tissue>
    </source>
</reference>
<keyword evidence="10" id="KW-0206">Cytoskeleton</keyword>
<evidence type="ECO:0000256" key="6">
    <source>
        <dbReference type="ARBA" id="ARBA00022618"/>
    </source>
</evidence>
<accession>A0A7L3WY14</accession>
<keyword evidence="9" id="KW-0995">Kinetochore</keyword>
<feature type="non-terminal residue" evidence="15">
    <location>
        <position position="89"/>
    </location>
</feature>
<dbReference type="GO" id="GO:0000940">
    <property type="term" value="C:outer kinetochore"/>
    <property type="evidence" value="ECO:0007669"/>
    <property type="project" value="InterPro"/>
</dbReference>
<dbReference type="InterPro" id="IPR042091">
    <property type="entry name" value="Ska2_N"/>
</dbReference>
<evidence type="ECO:0000256" key="13">
    <source>
        <dbReference type="ARBA" id="ARBA00029651"/>
    </source>
</evidence>
<feature type="domain" description="Ska2 N-terminal" evidence="14">
    <location>
        <begin position="1"/>
        <end position="88"/>
    </location>
</feature>
<comment type="caution">
    <text evidence="15">The sequence shown here is derived from an EMBL/GenBank/DDBJ whole genome shotgun (WGS) entry which is preliminary data.</text>
</comment>
<feature type="non-terminal residue" evidence="15">
    <location>
        <position position="1"/>
    </location>
</feature>
<dbReference type="Gene3D" id="6.10.250.1380">
    <property type="match status" value="1"/>
</dbReference>
<evidence type="ECO:0000256" key="3">
    <source>
        <dbReference type="ARBA" id="ARBA00010684"/>
    </source>
</evidence>
<dbReference type="AlphaFoldDB" id="A0A7L3WY14"/>
<dbReference type="GO" id="GO:0051301">
    <property type="term" value="P:cell division"/>
    <property type="evidence" value="ECO:0007669"/>
    <property type="project" value="UniProtKB-KW"/>
</dbReference>
<evidence type="ECO:0000313" key="15">
    <source>
        <dbReference type="EMBL" id="NXV81047.1"/>
    </source>
</evidence>
<dbReference type="PANTHER" id="PTHR32017">
    <property type="entry name" value="SPINDLE AND KINETOCHORE-ASSOCIATED PROTEIN 2"/>
    <property type="match status" value="1"/>
</dbReference>
<gene>
    <name evidence="15" type="primary">Ska2</name>
    <name evidence="15" type="ORF">ATLROG_R00179</name>
</gene>
<keyword evidence="11" id="KW-0131">Cell cycle</keyword>
<keyword evidence="16" id="KW-1185">Reference proteome</keyword>
<evidence type="ECO:0000256" key="2">
    <source>
        <dbReference type="ARBA" id="ARBA00004629"/>
    </source>
</evidence>
<evidence type="ECO:0000256" key="1">
    <source>
        <dbReference type="ARBA" id="ARBA00004186"/>
    </source>
</evidence>
<comment type="subcellular location">
    <subcellularLocation>
        <location evidence="2">Chromosome</location>
        <location evidence="2">Centromere</location>
        <location evidence="2">Kinetochore</location>
    </subcellularLocation>
    <subcellularLocation>
        <location evidence="1">Cytoplasm</location>
        <location evidence="1">Cytoskeleton</location>
        <location evidence="1">Spindle</location>
    </subcellularLocation>
</comment>
<dbReference type="InterPro" id="IPR026762">
    <property type="entry name" value="Ska2"/>
</dbReference>
<evidence type="ECO:0000256" key="12">
    <source>
        <dbReference type="ARBA" id="ARBA00023328"/>
    </source>
</evidence>
<organism evidence="15 16">
    <name type="scientific">Atlantisia rogersi</name>
    <name type="common">Inaccessible Island rail</name>
    <dbReference type="NCBI Taxonomy" id="2478892"/>
    <lineage>
        <taxon>Eukaryota</taxon>
        <taxon>Metazoa</taxon>
        <taxon>Chordata</taxon>
        <taxon>Craniata</taxon>
        <taxon>Vertebrata</taxon>
        <taxon>Euteleostomi</taxon>
        <taxon>Archelosauria</taxon>
        <taxon>Archosauria</taxon>
        <taxon>Dinosauria</taxon>
        <taxon>Saurischia</taxon>
        <taxon>Theropoda</taxon>
        <taxon>Coelurosauria</taxon>
        <taxon>Aves</taxon>
        <taxon>Neognathae</taxon>
        <taxon>Neoaves</taxon>
        <taxon>Gruiformes</taxon>
        <taxon>Rallidae</taxon>
        <taxon>Atlantisia</taxon>
    </lineage>
</organism>
<evidence type="ECO:0000313" key="16">
    <source>
        <dbReference type="Proteomes" id="UP000518911"/>
    </source>
</evidence>
<keyword evidence="5" id="KW-0963">Cytoplasm</keyword>
<dbReference type="OrthoDB" id="193920at2759"/>
<evidence type="ECO:0000256" key="4">
    <source>
        <dbReference type="ARBA" id="ARBA00022454"/>
    </source>
</evidence>
<evidence type="ECO:0000256" key="10">
    <source>
        <dbReference type="ARBA" id="ARBA00023212"/>
    </source>
</evidence>
<proteinExistence type="inferred from homology"/>
<keyword evidence="8" id="KW-0498">Mitosis</keyword>
<evidence type="ECO:0000256" key="11">
    <source>
        <dbReference type="ARBA" id="ARBA00023306"/>
    </source>
</evidence>
<dbReference type="EMBL" id="VZUJ01112170">
    <property type="protein sequence ID" value="NXV81047.1"/>
    <property type="molecule type" value="Genomic_DNA"/>
</dbReference>
<keyword evidence="12" id="KW-0137">Centromere</keyword>
<dbReference type="Pfam" id="PF16740">
    <property type="entry name" value="SKA2"/>
    <property type="match status" value="1"/>
</dbReference>
<keyword evidence="4" id="KW-0158">Chromosome</keyword>
<dbReference type="GO" id="GO:0000278">
    <property type="term" value="P:mitotic cell cycle"/>
    <property type="evidence" value="ECO:0007669"/>
    <property type="project" value="TreeGrafter"/>
</dbReference>
<dbReference type="GO" id="GO:0008017">
    <property type="term" value="F:microtubule binding"/>
    <property type="evidence" value="ECO:0007669"/>
    <property type="project" value="InterPro"/>
</dbReference>
<keyword evidence="6" id="KW-0132">Cell division</keyword>
<sequence length="89" mass="10638">FQQVESDLDYIQHRLEFEIRKNLPDNPSPEENPLAVLEALSMLKSRYQMLCRRMEKVSREQRECMKDIRTAIGKTMRITQELQQQADLK</sequence>
<dbReference type="PANTHER" id="PTHR32017:SF3">
    <property type="entry name" value="SPINDLE AND KINETOCHORE-ASSOCIATED PROTEIN 2"/>
    <property type="match status" value="1"/>
</dbReference>
<evidence type="ECO:0000256" key="9">
    <source>
        <dbReference type="ARBA" id="ARBA00022838"/>
    </source>
</evidence>
<dbReference type="GO" id="GO:0005876">
    <property type="term" value="C:spindle microtubule"/>
    <property type="evidence" value="ECO:0007669"/>
    <property type="project" value="InterPro"/>
</dbReference>
<dbReference type="GO" id="GO:0007059">
    <property type="term" value="P:chromosome segregation"/>
    <property type="evidence" value="ECO:0007669"/>
    <property type="project" value="InterPro"/>
</dbReference>
<evidence type="ECO:0000256" key="5">
    <source>
        <dbReference type="ARBA" id="ARBA00022490"/>
    </source>
</evidence>
<comment type="similarity">
    <text evidence="3">Belongs to the SKA2 family.</text>
</comment>
<protein>
    <recommendedName>
        <fullName evidence="13">Protein FAM33A</fullName>
    </recommendedName>
</protein>
<name>A0A7L3WY14_9GRUI</name>
<dbReference type="Proteomes" id="UP000518911">
    <property type="component" value="Unassembled WGS sequence"/>
</dbReference>
<keyword evidence="7" id="KW-0493">Microtubule</keyword>
<evidence type="ECO:0000256" key="8">
    <source>
        <dbReference type="ARBA" id="ARBA00022776"/>
    </source>
</evidence>
<evidence type="ECO:0000256" key="7">
    <source>
        <dbReference type="ARBA" id="ARBA00022701"/>
    </source>
</evidence>